<feature type="domain" description="Protein kinase" evidence="10">
    <location>
        <begin position="76"/>
        <end position="264"/>
    </location>
</feature>
<evidence type="ECO:0000256" key="6">
    <source>
        <dbReference type="ARBA" id="ARBA00047899"/>
    </source>
</evidence>
<evidence type="ECO:0000256" key="8">
    <source>
        <dbReference type="PROSITE-ProRule" id="PRU10141"/>
    </source>
</evidence>
<gene>
    <name evidence="11" type="ORF">Salat_0574500</name>
</gene>
<protein>
    <recommendedName>
        <fullName evidence="2">non-specific serine/threonine protein kinase</fullName>
        <ecNumber evidence="2">2.7.11.1</ecNumber>
    </recommendedName>
</protein>
<evidence type="ECO:0000256" key="1">
    <source>
        <dbReference type="ARBA" id="ARBA00004193"/>
    </source>
</evidence>
<dbReference type="GO" id="GO:0004674">
    <property type="term" value="F:protein serine/threonine kinase activity"/>
    <property type="evidence" value="ECO:0007669"/>
    <property type="project" value="UniProtKB-KW"/>
</dbReference>
<name>A0AAE2CTP7_9LAMI</name>
<dbReference type="PROSITE" id="PS50011">
    <property type="entry name" value="PROTEIN_KINASE_DOM"/>
    <property type="match status" value="1"/>
</dbReference>
<evidence type="ECO:0000313" key="12">
    <source>
        <dbReference type="Proteomes" id="UP001293254"/>
    </source>
</evidence>
<feature type="region of interest" description="Disordered" evidence="9">
    <location>
        <begin position="14"/>
        <end position="55"/>
    </location>
</feature>
<keyword evidence="11" id="KW-0418">Kinase</keyword>
<feature type="binding site" evidence="8">
    <location>
        <position position="104"/>
    </location>
    <ligand>
        <name>ATP</name>
        <dbReference type="ChEBI" id="CHEBI:30616"/>
    </ligand>
</feature>
<dbReference type="InterPro" id="IPR001245">
    <property type="entry name" value="Ser-Thr/Tyr_kinase_cat_dom"/>
</dbReference>
<keyword evidence="11" id="KW-0808">Transferase</keyword>
<comment type="subcellular location">
    <subcellularLocation>
        <location evidence="1">Cell membrane</location>
        <topology evidence="1">Lipid-anchor</topology>
    </subcellularLocation>
</comment>
<dbReference type="Proteomes" id="UP001293254">
    <property type="component" value="Unassembled WGS sequence"/>
</dbReference>
<keyword evidence="8" id="KW-0547">Nucleotide-binding</keyword>
<comment type="catalytic activity">
    <reaction evidence="7">
        <text>L-seryl-[protein] + ATP = O-phospho-L-seryl-[protein] + ADP + H(+)</text>
        <dbReference type="Rhea" id="RHEA:17989"/>
        <dbReference type="Rhea" id="RHEA-COMP:9863"/>
        <dbReference type="Rhea" id="RHEA-COMP:11604"/>
        <dbReference type="ChEBI" id="CHEBI:15378"/>
        <dbReference type="ChEBI" id="CHEBI:29999"/>
        <dbReference type="ChEBI" id="CHEBI:30616"/>
        <dbReference type="ChEBI" id="CHEBI:83421"/>
        <dbReference type="ChEBI" id="CHEBI:456216"/>
        <dbReference type="EC" id="2.7.11.1"/>
    </reaction>
</comment>
<proteinExistence type="predicted"/>
<dbReference type="FunFam" id="3.30.200.20:FF:000244">
    <property type="entry name" value="Serine/threonine-protein kinase CDL1-like"/>
    <property type="match status" value="1"/>
</dbReference>
<dbReference type="Gene3D" id="1.10.510.10">
    <property type="entry name" value="Transferase(Phosphotransferase) domain 1"/>
    <property type="match status" value="1"/>
</dbReference>
<dbReference type="InterPro" id="IPR011009">
    <property type="entry name" value="Kinase-like_dom_sf"/>
</dbReference>
<dbReference type="PANTHER" id="PTHR47985:SF3">
    <property type="entry name" value="SERINE_THREONINE-PROTEIN KINASE PBL21-RELATED"/>
    <property type="match status" value="1"/>
</dbReference>
<dbReference type="Pfam" id="PF07714">
    <property type="entry name" value="PK_Tyr_Ser-Thr"/>
    <property type="match status" value="1"/>
</dbReference>
<evidence type="ECO:0000256" key="4">
    <source>
        <dbReference type="ARBA" id="ARBA00023136"/>
    </source>
</evidence>
<dbReference type="EC" id="2.7.11.1" evidence="2"/>
<dbReference type="SUPFAM" id="SSF56112">
    <property type="entry name" value="Protein kinase-like (PK-like)"/>
    <property type="match status" value="1"/>
</dbReference>
<comment type="caution">
    <text evidence="11">The sequence shown here is derived from an EMBL/GenBank/DDBJ whole genome shotgun (WGS) entry which is preliminary data.</text>
</comment>
<dbReference type="InterPro" id="IPR017441">
    <property type="entry name" value="Protein_kinase_ATP_BS"/>
</dbReference>
<evidence type="ECO:0000256" key="7">
    <source>
        <dbReference type="ARBA" id="ARBA00048679"/>
    </source>
</evidence>
<dbReference type="EMBL" id="JACGWO010000002">
    <property type="protein sequence ID" value="KAK4434118.1"/>
    <property type="molecule type" value="Genomic_DNA"/>
</dbReference>
<evidence type="ECO:0000256" key="5">
    <source>
        <dbReference type="ARBA" id="ARBA00023288"/>
    </source>
</evidence>
<keyword evidence="12" id="KW-1185">Reference proteome</keyword>
<keyword evidence="8" id="KW-0067">ATP-binding</keyword>
<organism evidence="11 12">
    <name type="scientific">Sesamum alatum</name>
    <dbReference type="NCBI Taxonomy" id="300844"/>
    <lineage>
        <taxon>Eukaryota</taxon>
        <taxon>Viridiplantae</taxon>
        <taxon>Streptophyta</taxon>
        <taxon>Embryophyta</taxon>
        <taxon>Tracheophyta</taxon>
        <taxon>Spermatophyta</taxon>
        <taxon>Magnoliopsida</taxon>
        <taxon>eudicotyledons</taxon>
        <taxon>Gunneridae</taxon>
        <taxon>Pentapetalae</taxon>
        <taxon>asterids</taxon>
        <taxon>lamiids</taxon>
        <taxon>Lamiales</taxon>
        <taxon>Pedaliaceae</taxon>
        <taxon>Sesamum</taxon>
    </lineage>
</organism>
<dbReference type="Gene3D" id="3.30.200.20">
    <property type="entry name" value="Phosphorylase Kinase, domain 1"/>
    <property type="match status" value="1"/>
</dbReference>
<evidence type="ECO:0000259" key="10">
    <source>
        <dbReference type="PROSITE" id="PS50011"/>
    </source>
</evidence>
<keyword evidence="5" id="KW-0449">Lipoprotein</keyword>
<accession>A0AAE2CTP7</accession>
<sequence>MNCFSCMNPKFKDVDIDEDMSPRSIESSVSGKGKPIVNDNESAKKGGSVKAKGKDSKDSVARSFSFKELSLATQSFKEANLIGEGGFGCVYKGRLESGMIVAVKQLNHEGLQGNQEFVVEVLMLSLLHHPNLVNLIGYCSDRDQRLLVYEFMPMGSLENHLFELTYYKMHELIKSLTFLTLLQSRPFLKDRKNFVQMVDPLLEGRYSVKSVQQAVVITSMCIHEQANVRPNISDVVHALEYLASQADTSRKGRSHVPASPIRIM</sequence>
<comment type="catalytic activity">
    <reaction evidence="6">
        <text>L-threonyl-[protein] + ATP = O-phospho-L-threonyl-[protein] + ADP + H(+)</text>
        <dbReference type="Rhea" id="RHEA:46608"/>
        <dbReference type="Rhea" id="RHEA-COMP:11060"/>
        <dbReference type="Rhea" id="RHEA-COMP:11605"/>
        <dbReference type="ChEBI" id="CHEBI:15378"/>
        <dbReference type="ChEBI" id="CHEBI:30013"/>
        <dbReference type="ChEBI" id="CHEBI:30616"/>
        <dbReference type="ChEBI" id="CHEBI:61977"/>
        <dbReference type="ChEBI" id="CHEBI:456216"/>
        <dbReference type="EC" id="2.7.11.1"/>
    </reaction>
</comment>
<dbReference type="GO" id="GO:0005524">
    <property type="term" value="F:ATP binding"/>
    <property type="evidence" value="ECO:0007669"/>
    <property type="project" value="UniProtKB-UniRule"/>
</dbReference>
<dbReference type="InterPro" id="IPR000719">
    <property type="entry name" value="Prot_kinase_dom"/>
</dbReference>
<keyword evidence="4" id="KW-0472">Membrane</keyword>
<dbReference type="PANTHER" id="PTHR47985">
    <property type="entry name" value="OS07G0668900 PROTEIN"/>
    <property type="match status" value="1"/>
</dbReference>
<evidence type="ECO:0000256" key="3">
    <source>
        <dbReference type="ARBA" id="ARBA00022527"/>
    </source>
</evidence>
<evidence type="ECO:0000256" key="9">
    <source>
        <dbReference type="SAM" id="MobiDB-lite"/>
    </source>
</evidence>
<evidence type="ECO:0000313" key="11">
    <source>
        <dbReference type="EMBL" id="KAK4434118.1"/>
    </source>
</evidence>
<reference evidence="11" key="1">
    <citation type="submission" date="2020-06" db="EMBL/GenBank/DDBJ databases">
        <authorList>
            <person name="Li T."/>
            <person name="Hu X."/>
            <person name="Zhang T."/>
            <person name="Song X."/>
            <person name="Zhang H."/>
            <person name="Dai N."/>
            <person name="Sheng W."/>
            <person name="Hou X."/>
            <person name="Wei L."/>
        </authorList>
    </citation>
    <scope>NUCLEOTIDE SEQUENCE</scope>
    <source>
        <strain evidence="11">3651</strain>
        <tissue evidence="11">Leaf</tissue>
    </source>
</reference>
<reference evidence="11" key="2">
    <citation type="journal article" date="2024" name="Plant">
        <title>Genomic evolution and insights into agronomic trait innovations of Sesamum species.</title>
        <authorList>
            <person name="Miao H."/>
            <person name="Wang L."/>
            <person name="Qu L."/>
            <person name="Liu H."/>
            <person name="Sun Y."/>
            <person name="Le M."/>
            <person name="Wang Q."/>
            <person name="Wei S."/>
            <person name="Zheng Y."/>
            <person name="Lin W."/>
            <person name="Duan Y."/>
            <person name="Cao H."/>
            <person name="Xiong S."/>
            <person name="Wang X."/>
            <person name="Wei L."/>
            <person name="Li C."/>
            <person name="Ma Q."/>
            <person name="Ju M."/>
            <person name="Zhao R."/>
            <person name="Li G."/>
            <person name="Mu C."/>
            <person name="Tian Q."/>
            <person name="Mei H."/>
            <person name="Zhang T."/>
            <person name="Gao T."/>
            <person name="Zhang H."/>
        </authorList>
    </citation>
    <scope>NUCLEOTIDE SEQUENCE</scope>
    <source>
        <strain evidence="11">3651</strain>
    </source>
</reference>
<dbReference type="AlphaFoldDB" id="A0AAE2CTP7"/>
<dbReference type="PROSITE" id="PS00107">
    <property type="entry name" value="PROTEIN_KINASE_ATP"/>
    <property type="match status" value="1"/>
</dbReference>
<dbReference type="GO" id="GO:0005886">
    <property type="term" value="C:plasma membrane"/>
    <property type="evidence" value="ECO:0007669"/>
    <property type="project" value="UniProtKB-SubCell"/>
</dbReference>
<evidence type="ECO:0000256" key="2">
    <source>
        <dbReference type="ARBA" id="ARBA00012513"/>
    </source>
</evidence>
<keyword evidence="3" id="KW-0723">Serine/threonine-protein kinase</keyword>